<dbReference type="Pfam" id="PF11954">
    <property type="entry name" value="DUF3471"/>
    <property type="match status" value="1"/>
</dbReference>
<keyword evidence="4" id="KW-1185">Reference proteome</keyword>
<protein>
    <recommendedName>
        <fullName evidence="5">Serine hydrolase</fullName>
    </recommendedName>
</protein>
<accession>A0A1E5XKU7</accession>
<dbReference type="OrthoDB" id="5377981at2"/>
<reference evidence="3 4" key="1">
    <citation type="journal article" date="2015" name="Genome Announc.">
        <title>Genome Assemblies of Three Soil-Associated Devosia species: D. insulae, D. limi, and D. soli.</title>
        <authorList>
            <person name="Hassan Y.I."/>
            <person name="Lepp D."/>
            <person name="Zhou T."/>
        </authorList>
    </citation>
    <scope>NUCLEOTIDE SEQUENCE [LARGE SCALE GENOMIC DNA]</scope>
    <source>
        <strain evidence="3 4">DS-56</strain>
    </source>
</reference>
<evidence type="ECO:0000313" key="3">
    <source>
        <dbReference type="EMBL" id="OEO29221.1"/>
    </source>
</evidence>
<feature type="non-terminal residue" evidence="3">
    <location>
        <position position="1"/>
    </location>
</feature>
<dbReference type="Pfam" id="PF00144">
    <property type="entry name" value="Beta-lactamase"/>
    <property type="match status" value="1"/>
</dbReference>
<sequence length="401" mass="42978">IRRYNPGFTLGDAYVSANVTIGDLYAHRSGLPDHAGDAMEELGFGRDAILARLEQLPLTAFRASYAYTNYGMSAAGFAVAANTGKDWATLSEERLYTPLGMTRTSSRFADFEARDNRALGHVKEADRYVVGPERDFVGEQHWSGAYDTDIQAPSGGVSSSANDLARWMLFVLANGKYPDGASIPGEAWFPMLTPQAKLYQPKAPGEQAAWYGYGFFINTSAGTTTLSHGGAFAWGASTYFSIIPAADTGIVVLTNAWPTGVAEALSMQFNDIVLTGKPQADWWQIYSSAMAGAFAPQGRYAGARPTEGRAAKPLADYAGTYESPYLGVAEVSIVGDGLQLTLGAAGQQSYPLTHRDADSFSFIPLNDAAPPGSVSAADFTAERLRLEHFDHDGLGLFSRVP</sequence>
<dbReference type="PANTHER" id="PTHR46825:SF15">
    <property type="entry name" value="BETA-LACTAMASE-RELATED DOMAIN-CONTAINING PROTEIN"/>
    <property type="match status" value="1"/>
</dbReference>
<feature type="domain" description="Beta-lactamase-related" evidence="1">
    <location>
        <begin position="14"/>
        <end position="260"/>
    </location>
</feature>
<dbReference type="InterPro" id="IPR021860">
    <property type="entry name" value="Peptidase_S12_Pab87-rel_C"/>
</dbReference>
<dbReference type="InterPro" id="IPR001466">
    <property type="entry name" value="Beta-lactam-related"/>
</dbReference>
<evidence type="ECO:0000259" key="1">
    <source>
        <dbReference type="Pfam" id="PF00144"/>
    </source>
</evidence>
<dbReference type="Gene3D" id="2.40.128.600">
    <property type="match status" value="1"/>
</dbReference>
<dbReference type="Gene3D" id="3.40.710.10">
    <property type="entry name" value="DD-peptidase/beta-lactamase superfamily"/>
    <property type="match status" value="1"/>
</dbReference>
<comment type="caution">
    <text evidence="3">The sequence shown here is derived from an EMBL/GenBank/DDBJ whole genome shotgun (WGS) entry which is preliminary data.</text>
</comment>
<organism evidence="3 4">
    <name type="scientific">Devosia insulae DS-56</name>
    <dbReference type="NCBI Taxonomy" id="1116389"/>
    <lineage>
        <taxon>Bacteria</taxon>
        <taxon>Pseudomonadati</taxon>
        <taxon>Pseudomonadota</taxon>
        <taxon>Alphaproteobacteria</taxon>
        <taxon>Hyphomicrobiales</taxon>
        <taxon>Devosiaceae</taxon>
        <taxon>Devosia</taxon>
    </lineage>
</organism>
<dbReference type="AlphaFoldDB" id="A0A1E5XKU7"/>
<feature type="domain" description="Peptidase S12 Pab87-related C-terminal" evidence="2">
    <location>
        <begin position="304"/>
        <end position="361"/>
    </location>
</feature>
<dbReference type="Proteomes" id="UP000095463">
    <property type="component" value="Unassembled WGS sequence"/>
</dbReference>
<name>A0A1E5XKU7_9HYPH</name>
<dbReference type="SUPFAM" id="SSF56601">
    <property type="entry name" value="beta-lactamase/transpeptidase-like"/>
    <property type="match status" value="1"/>
</dbReference>
<gene>
    <name evidence="3" type="ORF">VW23_026575</name>
</gene>
<evidence type="ECO:0000259" key="2">
    <source>
        <dbReference type="Pfam" id="PF11954"/>
    </source>
</evidence>
<dbReference type="RefSeq" id="WP_069911499.1">
    <property type="nucleotide sequence ID" value="NZ_LAJE02000302.1"/>
</dbReference>
<evidence type="ECO:0008006" key="5">
    <source>
        <dbReference type="Google" id="ProtNLM"/>
    </source>
</evidence>
<dbReference type="EMBL" id="LAJE02000302">
    <property type="protein sequence ID" value="OEO29221.1"/>
    <property type="molecule type" value="Genomic_DNA"/>
</dbReference>
<evidence type="ECO:0000313" key="4">
    <source>
        <dbReference type="Proteomes" id="UP000095463"/>
    </source>
</evidence>
<dbReference type="InterPro" id="IPR012338">
    <property type="entry name" value="Beta-lactam/transpept-like"/>
</dbReference>
<proteinExistence type="predicted"/>
<dbReference type="InterPro" id="IPR050491">
    <property type="entry name" value="AmpC-like"/>
</dbReference>
<dbReference type="PANTHER" id="PTHR46825">
    <property type="entry name" value="D-ALANYL-D-ALANINE-CARBOXYPEPTIDASE/ENDOPEPTIDASE AMPH"/>
    <property type="match status" value="1"/>
</dbReference>